<proteinExistence type="predicted"/>
<dbReference type="RefSeq" id="WP_380911016.1">
    <property type="nucleotide sequence ID" value="NZ_JBHTLS010000122.1"/>
</dbReference>
<comment type="caution">
    <text evidence="2">The sequence shown here is derived from an EMBL/GenBank/DDBJ whole genome shotgun (WGS) entry which is preliminary data.</text>
</comment>
<feature type="region of interest" description="Disordered" evidence="1">
    <location>
        <begin position="1"/>
        <end position="27"/>
    </location>
</feature>
<accession>A0ABW3NXX2</accession>
<dbReference type="InterPro" id="IPR017136">
    <property type="entry name" value="UCP037205"/>
</dbReference>
<dbReference type="Pfam" id="PF10013">
    <property type="entry name" value="DUF2256"/>
    <property type="match status" value="1"/>
</dbReference>
<evidence type="ECO:0000256" key="1">
    <source>
        <dbReference type="SAM" id="MobiDB-lite"/>
    </source>
</evidence>
<evidence type="ECO:0000313" key="2">
    <source>
        <dbReference type="EMBL" id="MFD1105256.1"/>
    </source>
</evidence>
<organism evidence="2 3">
    <name type="scientific">Sphingobium olei</name>
    <dbReference type="NCBI Taxonomy" id="420955"/>
    <lineage>
        <taxon>Bacteria</taxon>
        <taxon>Pseudomonadati</taxon>
        <taxon>Pseudomonadota</taxon>
        <taxon>Alphaproteobacteria</taxon>
        <taxon>Sphingomonadales</taxon>
        <taxon>Sphingomonadaceae</taxon>
        <taxon>Sphingobium</taxon>
    </lineage>
</organism>
<dbReference type="Proteomes" id="UP001597203">
    <property type="component" value="Unassembled WGS sequence"/>
</dbReference>
<evidence type="ECO:0000313" key="3">
    <source>
        <dbReference type="Proteomes" id="UP001597203"/>
    </source>
</evidence>
<reference evidence="3" key="1">
    <citation type="journal article" date="2019" name="Int. J. Syst. Evol. Microbiol.">
        <title>The Global Catalogue of Microorganisms (GCM) 10K type strain sequencing project: providing services to taxonomists for standard genome sequencing and annotation.</title>
        <authorList>
            <consortium name="The Broad Institute Genomics Platform"/>
            <consortium name="The Broad Institute Genome Sequencing Center for Infectious Disease"/>
            <person name="Wu L."/>
            <person name="Ma J."/>
        </authorList>
    </citation>
    <scope>NUCLEOTIDE SEQUENCE [LARGE SCALE GENOMIC DNA]</scope>
    <source>
        <strain evidence="3">CCUG 54329</strain>
    </source>
</reference>
<gene>
    <name evidence="2" type="ORF">ACFQ24_10300</name>
</gene>
<sequence>MPNGVAKGDMPTKTCPACGRPFAWRKK</sequence>
<dbReference type="EMBL" id="JBHTLS010000122">
    <property type="protein sequence ID" value="MFD1105256.1"/>
    <property type="molecule type" value="Genomic_DNA"/>
</dbReference>
<protein>
    <submittedName>
        <fullName evidence="2">DUF2256 domain-containing protein</fullName>
    </submittedName>
</protein>
<keyword evidence="3" id="KW-1185">Reference proteome</keyword>
<name>A0ABW3NXX2_9SPHN</name>